<evidence type="ECO:0000313" key="2">
    <source>
        <dbReference type="EMBL" id="RKT51147.1"/>
    </source>
</evidence>
<dbReference type="EMBL" id="RBXP01000016">
    <property type="protein sequence ID" value="RKT51147.1"/>
    <property type="molecule type" value="Genomic_DNA"/>
</dbReference>
<evidence type="ECO:0000313" key="3">
    <source>
        <dbReference type="Proteomes" id="UP000270626"/>
    </source>
</evidence>
<dbReference type="RefSeq" id="WP_147431325.1">
    <property type="nucleotide sequence ID" value="NZ_RBXP01000016.1"/>
</dbReference>
<accession>A0A495VR63</accession>
<evidence type="ECO:0000259" key="1">
    <source>
        <dbReference type="Pfam" id="PF24390"/>
    </source>
</evidence>
<proteinExistence type="predicted"/>
<dbReference type="Pfam" id="PF24390">
    <property type="entry name" value="PRTase-CE"/>
    <property type="match status" value="1"/>
</dbReference>
<sequence>MHEPSTIVAEKISYEALTDLMEVWEAQPWTKEYHRELTELWNICEKRDEQNLLKNLLKKFFLLDAAKEKSATEGVSSVISEWGLNPESTWIVAVANKEEIDGSTAGLQKLKNKLVPMEKWHSRCISNIPAASEKIRNGDFIVLFDDFIGTGGKMLAKTNWLKRLLAPSGVTETVFYYTAFSAMTFGIKNLSQQTSSKIYSHFNLRKAISDEYPPAEASYLIDVMKRIESKLGETYKKKKISDYSLGYGSSEALYCAQNDNCPNNVFPILWWRNLKNGKEFNTLLKRAG</sequence>
<gene>
    <name evidence="2" type="ORF">DFR40_2359</name>
</gene>
<dbReference type="InterPro" id="IPR056920">
    <property type="entry name" value="PRTase-CE"/>
</dbReference>
<organism evidence="2 3">
    <name type="scientific">Azonexus fungiphilus</name>
    <dbReference type="NCBI Taxonomy" id="146940"/>
    <lineage>
        <taxon>Bacteria</taxon>
        <taxon>Pseudomonadati</taxon>
        <taxon>Pseudomonadota</taxon>
        <taxon>Betaproteobacteria</taxon>
        <taxon>Rhodocyclales</taxon>
        <taxon>Azonexaceae</taxon>
        <taxon>Azonexus</taxon>
    </lineage>
</organism>
<feature type="domain" description="PRTase-CE" evidence="1">
    <location>
        <begin position="42"/>
        <end position="286"/>
    </location>
</feature>
<dbReference type="OrthoDB" id="2084254at2"/>
<name>A0A495VR63_9RHOO</name>
<dbReference type="AlphaFoldDB" id="A0A495VR63"/>
<reference evidence="2 3" key="1">
    <citation type="submission" date="2018-10" db="EMBL/GenBank/DDBJ databases">
        <title>Genomic Encyclopedia of Type Strains, Phase IV (KMG-IV): sequencing the most valuable type-strain genomes for metagenomic binning, comparative biology and taxonomic classification.</title>
        <authorList>
            <person name="Goeker M."/>
        </authorList>
    </citation>
    <scope>NUCLEOTIDE SEQUENCE [LARGE SCALE GENOMIC DNA]</scope>
    <source>
        <strain evidence="2 3">DSM 23841</strain>
    </source>
</reference>
<keyword evidence="3" id="KW-1185">Reference proteome</keyword>
<protein>
    <recommendedName>
        <fullName evidence="1">PRTase-CE domain-containing protein</fullName>
    </recommendedName>
</protein>
<dbReference type="Proteomes" id="UP000270626">
    <property type="component" value="Unassembled WGS sequence"/>
</dbReference>
<comment type="caution">
    <text evidence="2">The sequence shown here is derived from an EMBL/GenBank/DDBJ whole genome shotgun (WGS) entry which is preliminary data.</text>
</comment>